<dbReference type="InterPro" id="IPR011042">
    <property type="entry name" value="6-blade_b-propeller_TolB-like"/>
</dbReference>
<dbReference type="SUPFAM" id="SSF101898">
    <property type="entry name" value="NHL repeat"/>
    <property type="match status" value="1"/>
</dbReference>
<comment type="caution">
    <text evidence="1">The sequence shown here is derived from an EMBL/GenBank/DDBJ whole genome shotgun (WGS) entry which is preliminary data.</text>
</comment>
<accession>A0A9X2KZ19</accession>
<organism evidence="1 2">
    <name type="scientific">Christiangramia oceanisediminis</name>
    <dbReference type="NCBI Taxonomy" id="2920386"/>
    <lineage>
        <taxon>Bacteria</taxon>
        <taxon>Pseudomonadati</taxon>
        <taxon>Bacteroidota</taxon>
        <taxon>Flavobacteriia</taxon>
        <taxon>Flavobacteriales</taxon>
        <taxon>Flavobacteriaceae</taxon>
        <taxon>Christiangramia</taxon>
    </lineage>
</organism>
<reference evidence="1" key="1">
    <citation type="submission" date="2022-07" db="EMBL/GenBank/DDBJ databases">
        <title>Gramela sediminis sp. nov., isolated from deep-sea sediment of the Indian Ocean.</title>
        <authorList>
            <person name="Shi H."/>
        </authorList>
    </citation>
    <scope>NUCLEOTIDE SEQUENCE</scope>
    <source>
        <strain evidence="1">GC03-9</strain>
    </source>
</reference>
<proteinExistence type="predicted"/>
<dbReference type="Proteomes" id="UP001155280">
    <property type="component" value="Unassembled WGS sequence"/>
</dbReference>
<dbReference type="InterPro" id="IPR048031">
    <property type="entry name" value="ScyD/ScyE-like"/>
</dbReference>
<name>A0A9X2KZ19_9FLAO</name>
<dbReference type="Gene3D" id="2.120.10.30">
    <property type="entry name" value="TolB, C-terminal domain"/>
    <property type="match status" value="1"/>
</dbReference>
<sequence>MKTNFLFGLIALGLLFSSGCTGDKIEPEPVTNYDAEMKVEPKFMKTQNHGFPAPLFDLATAPNNDILIADIGRGILNITGEVEISLPGVTSIDPIGRNSLWAVTSASESSETEKDSGQGLYRVSKGKSRKLTNLFAFEAMYNPDNDDVNSNPYSVASLGGEAALVIDAGANDLLKIDNQGNIEVVAIFPPELVSTANIKSLAGCPGSGAMPCNLPPAIPTQAVPTSVVVGPDGYFYVGELKGFPGPTGESNIWKVSPTASGALCGSSADCVKAFDGGFTSIVDMTFGPDGRLYVVELDEKSWAAVEVLGIITGGTIKACDTNTLECETIASGIPLITAITFDNDGNLWATKNALIPDLAEVVKIQ</sequence>
<dbReference type="AlphaFoldDB" id="A0A9X2KZ19"/>
<dbReference type="NCBIfam" id="NF033206">
    <property type="entry name" value="ScyE_fam"/>
    <property type="match status" value="1"/>
</dbReference>
<keyword evidence="2" id="KW-1185">Reference proteome</keyword>
<protein>
    <submittedName>
        <fullName evidence="1">ScyD/ScyE family protein</fullName>
    </submittedName>
</protein>
<evidence type="ECO:0000313" key="1">
    <source>
        <dbReference type="EMBL" id="MCP9200849.1"/>
    </source>
</evidence>
<evidence type="ECO:0000313" key="2">
    <source>
        <dbReference type="Proteomes" id="UP001155280"/>
    </source>
</evidence>
<dbReference type="RefSeq" id="WP_241552519.1">
    <property type="nucleotide sequence ID" value="NZ_JANCNS010000003.1"/>
</dbReference>
<dbReference type="PROSITE" id="PS51257">
    <property type="entry name" value="PROKAR_LIPOPROTEIN"/>
    <property type="match status" value="1"/>
</dbReference>
<gene>
    <name evidence="1" type="ORF">MKO06_13090</name>
</gene>
<dbReference type="EMBL" id="JANCNS010000003">
    <property type="protein sequence ID" value="MCP9200849.1"/>
    <property type="molecule type" value="Genomic_DNA"/>
</dbReference>